<comment type="similarity">
    <text evidence="2">Belongs to the glutamate-gated ion channel (TC 1.A.10.1) family.</text>
</comment>
<reference evidence="11" key="1">
    <citation type="journal article" date="2021" name="Sci. Adv.">
        <title>The American lobster genome reveals insights on longevity, neural, and immune adaptations.</title>
        <authorList>
            <person name="Polinski J.M."/>
            <person name="Zimin A.V."/>
            <person name="Clark K.F."/>
            <person name="Kohn A.B."/>
            <person name="Sadowski N."/>
            <person name="Timp W."/>
            <person name="Ptitsyn A."/>
            <person name="Khanna P."/>
            <person name="Romanova D.Y."/>
            <person name="Williams P."/>
            <person name="Greenwood S.J."/>
            <person name="Moroz L.L."/>
            <person name="Walt D.R."/>
            <person name="Bodnar A.G."/>
        </authorList>
    </citation>
    <scope>NUCLEOTIDE SEQUENCE</scope>
    <source>
        <strain evidence="11">GMGI-L3</strain>
    </source>
</reference>
<evidence type="ECO:0000313" key="12">
    <source>
        <dbReference type="Proteomes" id="UP000747542"/>
    </source>
</evidence>
<feature type="transmembrane region" description="Helical" evidence="9">
    <location>
        <begin position="521"/>
        <end position="544"/>
    </location>
</feature>
<dbReference type="AlphaFoldDB" id="A0A8J5JSW4"/>
<evidence type="ECO:0000259" key="10">
    <source>
        <dbReference type="Pfam" id="PF00060"/>
    </source>
</evidence>
<evidence type="ECO:0000256" key="9">
    <source>
        <dbReference type="SAM" id="Phobius"/>
    </source>
</evidence>
<organism evidence="11 12">
    <name type="scientific">Homarus americanus</name>
    <name type="common">American lobster</name>
    <dbReference type="NCBI Taxonomy" id="6706"/>
    <lineage>
        <taxon>Eukaryota</taxon>
        <taxon>Metazoa</taxon>
        <taxon>Ecdysozoa</taxon>
        <taxon>Arthropoda</taxon>
        <taxon>Crustacea</taxon>
        <taxon>Multicrustacea</taxon>
        <taxon>Malacostraca</taxon>
        <taxon>Eumalacostraca</taxon>
        <taxon>Eucarida</taxon>
        <taxon>Decapoda</taxon>
        <taxon>Pleocyemata</taxon>
        <taxon>Astacidea</taxon>
        <taxon>Nephropoidea</taxon>
        <taxon>Nephropidae</taxon>
        <taxon>Homarus</taxon>
    </lineage>
</organism>
<dbReference type="Gene3D" id="1.10.287.70">
    <property type="match status" value="1"/>
</dbReference>
<feature type="transmembrane region" description="Helical" evidence="9">
    <location>
        <begin position="258"/>
        <end position="278"/>
    </location>
</feature>
<sequence length="551" mass="61972">MLLSHLFHQARQMRMESWCVRVVVVSHDPVFLATFAEWSLKGRLLVWATKLLVVTSLPLPQLHALLSSHWTFSMMNTILLNLEDTPPNLRVSVYTHLPYSPEGAQVVRVASWTPKRGLFIVSKVPLFHEKFSNFYSAKVNVTAEPFPPFWDEVKGPDNTTQYSGTDYMTLATIADALQGPTPTTVGLMGKGSSPTHVSQRSYVVGVGSRAAMWHNMLLHRLERFDYSWVYEYGSLDFSMAQPGIKPQWQSLYYPLTDVVWAAVLLALLLTPVVLLLIIRVGEQRQSANTIPAGVVVQDVAGMLVGQNLPRRLPRTSSSRILVATWLFFAVIMGSAYCGNLTASLTLPKFPPRAETVEQLVTTAERITMPPPGGEFKKFFLQSDSPIYKKLGELMYVIPTVDIGQQEAIERKQAHLENRRYQQLNIARKYTQADRTAMLYIGRESLLTGQAGWPIPHDAPYRPVLDRSLMAIIEAGLYEKWNRDLLFQAQLEAHQRLQQEGAEETDSDNKDRSLTITHLQGAFMLLLLGLCLAGLTFVVEFFSVLTSPPLNI</sequence>
<evidence type="ECO:0000256" key="3">
    <source>
        <dbReference type="ARBA" id="ARBA00022475"/>
    </source>
</evidence>
<keyword evidence="3" id="KW-1003">Cell membrane</keyword>
<dbReference type="EMBL" id="JAHLQT010026447">
    <property type="protein sequence ID" value="KAG7163530.1"/>
    <property type="molecule type" value="Genomic_DNA"/>
</dbReference>
<name>A0A8J5JSW4_HOMAM</name>
<proteinExistence type="inferred from homology"/>
<gene>
    <name evidence="11" type="primary">Ir93a-L5</name>
    <name evidence="11" type="ORF">Hamer_G002724</name>
</gene>
<dbReference type="GO" id="GO:0050906">
    <property type="term" value="P:detection of stimulus involved in sensory perception"/>
    <property type="evidence" value="ECO:0007669"/>
    <property type="project" value="UniProtKB-ARBA"/>
</dbReference>
<keyword evidence="4 9" id="KW-0812">Transmembrane</keyword>
<dbReference type="InterPro" id="IPR001320">
    <property type="entry name" value="Iontro_rcpt_C"/>
</dbReference>
<keyword evidence="12" id="KW-1185">Reference proteome</keyword>
<dbReference type="Pfam" id="PF00060">
    <property type="entry name" value="Lig_chan"/>
    <property type="match status" value="1"/>
</dbReference>
<dbReference type="InterPro" id="IPR052192">
    <property type="entry name" value="Insect_Ionotropic_Sensory_Rcpt"/>
</dbReference>
<evidence type="ECO:0000256" key="1">
    <source>
        <dbReference type="ARBA" id="ARBA00004651"/>
    </source>
</evidence>
<dbReference type="PANTHER" id="PTHR42643">
    <property type="entry name" value="IONOTROPIC RECEPTOR 20A-RELATED"/>
    <property type="match status" value="1"/>
</dbReference>
<comment type="caution">
    <text evidence="11">The sequence shown here is derived from an EMBL/GenBank/DDBJ whole genome shotgun (WGS) entry which is preliminary data.</text>
</comment>
<keyword evidence="7 11" id="KW-0675">Receptor</keyword>
<feature type="transmembrane region" description="Helical" evidence="9">
    <location>
        <begin position="320"/>
        <end position="342"/>
    </location>
</feature>
<evidence type="ECO:0000256" key="8">
    <source>
        <dbReference type="ARBA" id="ARBA00023180"/>
    </source>
</evidence>
<keyword evidence="5 9" id="KW-1133">Transmembrane helix</keyword>
<keyword evidence="8" id="KW-0325">Glycoprotein</keyword>
<protein>
    <submittedName>
        <fullName evidence="11">Ionotropic receptor 93a-like 5</fullName>
    </submittedName>
</protein>
<dbReference type="Proteomes" id="UP000747542">
    <property type="component" value="Unassembled WGS sequence"/>
</dbReference>
<evidence type="ECO:0000313" key="11">
    <source>
        <dbReference type="EMBL" id="KAG7163530.1"/>
    </source>
</evidence>
<evidence type="ECO:0000256" key="6">
    <source>
        <dbReference type="ARBA" id="ARBA00023136"/>
    </source>
</evidence>
<evidence type="ECO:0000256" key="7">
    <source>
        <dbReference type="ARBA" id="ARBA00023170"/>
    </source>
</evidence>
<evidence type="ECO:0000256" key="2">
    <source>
        <dbReference type="ARBA" id="ARBA00008685"/>
    </source>
</evidence>
<dbReference type="GO" id="GO:0015276">
    <property type="term" value="F:ligand-gated monoatomic ion channel activity"/>
    <property type="evidence" value="ECO:0007669"/>
    <property type="project" value="InterPro"/>
</dbReference>
<dbReference type="PANTHER" id="PTHR42643:SF24">
    <property type="entry name" value="IONOTROPIC RECEPTOR 60A"/>
    <property type="match status" value="1"/>
</dbReference>
<keyword evidence="6 9" id="KW-0472">Membrane</keyword>
<evidence type="ECO:0000256" key="4">
    <source>
        <dbReference type="ARBA" id="ARBA00022692"/>
    </source>
</evidence>
<accession>A0A8J5JSW4</accession>
<dbReference type="GO" id="GO:0005886">
    <property type="term" value="C:plasma membrane"/>
    <property type="evidence" value="ECO:0007669"/>
    <property type="project" value="UniProtKB-SubCell"/>
</dbReference>
<evidence type="ECO:0000256" key="5">
    <source>
        <dbReference type="ARBA" id="ARBA00022989"/>
    </source>
</evidence>
<comment type="subcellular location">
    <subcellularLocation>
        <location evidence="1">Cell membrane</location>
        <topology evidence="1">Multi-pass membrane protein</topology>
    </subcellularLocation>
</comment>
<feature type="domain" description="Ionotropic glutamate receptor C-terminal" evidence="10">
    <location>
        <begin position="259"/>
        <end position="529"/>
    </location>
</feature>